<proteinExistence type="predicted"/>
<dbReference type="PANTHER" id="PTHR44329:SF214">
    <property type="entry name" value="PROTEIN KINASE DOMAIN-CONTAINING PROTEIN"/>
    <property type="match status" value="1"/>
</dbReference>
<sequence length="179" mass="19659">MFQGTKNHMAPEIFREVHISKAADVYAFGITLWELYTSKKPFTGINPVFIPYQICQQDLRPSWPLFTPRRYVHLAQSCWKECPSSRPDFGIILEALQDMRAQFEATNVSVGEGRKHNTADLATLVDPPNTTKPAVVAAAGILAFKGLHQLQCPAAAACSGQQTTGCSSSSSSKEVIVFI</sequence>
<dbReference type="EMBL" id="BEGY01000089">
    <property type="protein sequence ID" value="GAX82965.1"/>
    <property type="molecule type" value="Genomic_DNA"/>
</dbReference>
<feature type="domain" description="Protein kinase" evidence="1">
    <location>
        <begin position="1"/>
        <end position="103"/>
    </location>
</feature>
<gene>
    <name evidence="2" type="ORF">CEUSTIGMA_g10392.t1</name>
</gene>
<dbReference type="AlphaFoldDB" id="A0A250XIQ8"/>
<dbReference type="Proteomes" id="UP000232323">
    <property type="component" value="Unassembled WGS sequence"/>
</dbReference>
<dbReference type="STRING" id="1157962.A0A250XIQ8"/>
<dbReference type="PROSITE" id="PS50011">
    <property type="entry name" value="PROTEIN_KINASE_DOM"/>
    <property type="match status" value="1"/>
</dbReference>
<keyword evidence="3" id="KW-1185">Reference proteome</keyword>
<dbReference type="Gene3D" id="1.10.510.10">
    <property type="entry name" value="Transferase(Phosphotransferase) domain 1"/>
    <property type="match status" value="1"/>
</dbReference>
<protein>
    <recommendedName>
        <fullName evidence="1">Protein kinase domain-containing protein</fullName>
    </recommendedName>
</protein>
<dbReference type="InterPro" id="IPR011009">
    <property type="entry name" value="Kinase-like_dom_sf"/>
</dbReference>
<dbReference type="GO" id="GO:0005524">
    <property type="term" value="F:ATP binding"/>
    <property type="evidence" value="ECO:0007669"/>
    <property type="project" value="InterPro"/>
</dbReference>
<organism evidence="2 3">
    <name type="scientific">Chlamydomonas eustigma</name>
    <dbReference type="NCBI Taxonomy" id="1157962"/>
    <lineage>
        <taxon>Eukaryota</taxon>
        <taxon>Viridiplantae</taxon>
        <taxon>Chlorophyta</taxon>
        <taxon>core chlorophytes</taxon>
        <taxon>Chlorophyceae</taxon>
        <taxon>CS clade</taxon>
        <taxon>Chlamydomonadales</taxon>
        <taxon>Chlamydomonadaceae</taxon>
        <taxon>Chlamydomonas</taxon>
    </lineage>
</organism>
<name>A0A250XIQ8_9CHLO</name>
<accession>A0A250XIQ8</accession>
<evidence type="ECO:0000313" key="3">
    <source>
        <dbReference type="Proteomes" id="UP000232323"/>
    </source>
</evidence>
<comment type="caution">
    <text evidence="2">The sequence shown here is derived from an EMBL/GenBank/DDBJ whole genome shotgun (WGS) entry which is preliminary data.</text>
</comment>
<dbReference type="InterPro" id="IPR000719">
    <property type="entry name" value="Prot_kinase_dom"/>
</dbReference>
<dbReference type="InterPro" id="IPR051681">
    <property type="entry name" value="Ser/Thr_Kinases-Pseudokinases"/>
</dbReference>
<dbReference type="OrthoDB" id="545952at2759"/>
<dbReference type="PANTHER" id="PTHR44329">
    <property type="entry name" value="SERINE/THREONINE-PROTEIN KINASE TNNI3K-RELATED"/>
    <property type="match status" value="1"/>
</dbReference>
<dbReference type="GO" id="GO:0004674">
    <property type="term" value="F:protein serine/threonine kinase activity"/>
    <property type="evidence" value="ECO:0007669"/>
    <property type="project" value="TreeGrafter"/>
</dbReference>
<evidence type="ECO:0000313" key="2">
    <source>
        <dbReference type="EMBL" id="GAX82965.1"/>
    </source>
</evidence>
<dbReference type="Pfam" id="PF07714">
    <property type="entry name" value="PK_Tyr_Ser-Thr"/>
    <property type="match status" value="1"/>
</dbReference>
<reference evidence="2 3" key="1">
    <citation type="submission" date="2017-08" db="EMBL/GenBank/DDBJ databases">
        <title>Acidophilic green algal genome provides insights into adaptation to an acidic environment.</title>
        <authorList>
            <person name="Hirooka S."/>
            <person name="Hirose Y."/>
            <person name="Kanesaki Y."/>
            <person name="Higuchi S."/>
            <person name="Fujiwara T."/>
            <person name="Onuma R."/>
            <person name="Era A."/>
            <person name="Ohbayashi R."/>
            <person name="Uzuka A."/>
            <person name="Nozaki H."/>
            <person name="Yoshikawa H."/>
            <person name="Miyagishima S.Y."/>
        </authorList>
    </citation>
    <scope>NUCLEOTIDE SEQUENCE [LARGE SCALE GENOMIC DNA]</scope>
    <source>
        <strain evidence="2 3">NIES-2499</strain>
    </source>
</reference>
<dbReference type="SUPFAM" id="SSF56112">
    <property type="entry name" value="Protein kinase-like (PK-like)"/>
    <property type="match status" value="1"/>
</dbReference>
<dbReference type="InterPro" id="IPR001245">
    <property type="entry name" value="Ser-Thr/Tyr_kinase_cat_dom"/>
</dbReference>
<evidence type="ECO:0000259" key="1">
    <source>
        <dbReference type="PROSITE" id="PS50011"/>
    </source>
</evidence>